<sequence length="130" mass="13149">MSATSSPLTTPSQSRSRIWNPSRSVLTCAGWSCESALPFPNDLEVAALDSGPERDADGGGGEAAMDPMGAGLGVQLAWVLAGELGLANLDVPFVKPDLVGDAVGVANLSGAGEAGDSARLKGELRKGEEP</sequence>
<evidence type="ECO:0000256" key="1">
    <source>
        <dbReference type="SAM" id="MobiDB-lite"/>
    </source>
</evidence>
<reference evidence="2 3" key="1">
    <citation type="journal article" date="2020" name="Genome Biol. Evol.">
        <title>A new high-quality draft genome assembly of the Chinese cordyceps Ophiocordyceps sinensis.</title>
        <authorList>
            <person name="Shu R."/>
            <person name="Zhang J."/>
            <person name="Meng Q."/>
            <person name="Zhang H."/>
            <person name="Zhou G."/>
            <person name="Li M."/>
            <person name="Wu P."/>
            <person name="Zhao Y."/>
            <person name="Chen C."/>
            <person name="Qin Q."/>
        </authorList>
    </citation>
    <scope>NUCLEOTIDE SEQUENCE [LARGE SCALE GENOMIC DNA]</scope>
    <source>
        <strain evidence="2 3">IOZ07</strain>
    </source>
</reference>
<protein>
    <submittedName>
        <fullName evidence="2">Uncharacterized protein</fullName>
    </submittedName>
</protein>
<evidence type="ECO:0000313" key="3">
    <source>
        <dbReference type="Proteomes" id="UP000557566"/>
    </source>
</evidence>
<evidence type="ECO:0000313" key="2">
    <source>
        <dbReference type="EMBL" id="KAF4511415.1"/>
    </source>
</evidence>
<name>A0A8H4V8D1_9HYPO</name>
<feature type="region of interest" description="Disordered" evidence="1">
    <location>
        <begin position="108"/>
        <end position="130"/>
    </location>
</feature>
<dbReference type="EMBL" id="JAAVMX010000003">
    <property type="protein sequence ID" value="KAF4511415.1"/>
    <property type="molecule type" value="Genomic_DNA"/>
</dbReference>
<dbReference type="AlphaFoldDB" id="A0A8H4V8D1"/>
<dbReference type="Proteomes" id="UP000557566">
    <property type="component" value="Unassembled WGS sequence"/>
</dbReference>
<keyword evidence="3" id="KW-1185">Reference proteome</keyword>
<feature type="compositionally biased region" description="Basic and acidic residues" evidence="1">
    <location>
        <begin position="116"/>
        <end position="130"/>
    </location>
</feature>
<organism evidence="2 3">
    <name type="scientific">Ophiocordyceps sinensis</name>
    <dbReference type="NCBI Taxonomy" id="72228"/>
    <lineage>
        <taxon>Eukaryota</taxon>
        <taxon>Fungi</taxon>
        <taxon>Dikarya</taxon>
        <taxon>Ascomycota</taxon>
        <taxon>Pezizomycotina</taxon>
        <taxon>Sordariomycetes</taxon>
        <taxon>Hypocreomycetidae</taxon>
        <taxon>Hypocreales</taxon>
        <taxon>Ophiocordycipitaceae</taxon>
        <taxon>Ophiocordyceps</taxon>
    </lineage>
</organism>
<proteinExistence type="predicted"/>
<accession>A0A8H4V8D1</accession>
<comment type="caution">
    <text evidence="2">The sequence shown here is derived from an EMBL/GenBank/DDBJ whole genome shotgun (WGS) entry which is preliminary data.</text>
</comment>
<gene>
    <name evidence="2" type="ORF">G6O67_003218</name>
</gene>